<dbReference type="PRINTS" id="PR00133">
    <property type="entry name" value="GLHYDRLASE3"/>
</dbReference>
<dbReference type="SUPFAM" id="SSF56988">
    <property type="entry name" value="Anthrax protective antigen"/>
    <property type="match status" value="1"/>
</dbReference>
<evidence type="ECO:0000256" key="1">
    <source>
        <dbReference type="ARBA" id="ARBA00005336"/>
    </source>
</evidence>
<dbReference type="Gene3D" id="2.60.40.10">
    <property type="entry name" value="Immunoglobulins"/>
    <property type="match status" value="1"/>
</dbReference>
<dbReference type="InterPro" id="IPR044993">
    <property type="entry name" value="BXL"/>
</dbReference>
<dbReference type="Gene3D" id="3.20.20.300">
    <property type="entry name" value="Glycoside hydrolase, family 3, N-terminal domain"/>
    <property type="match status" value="1"/>
</dbReference>
<keyword evidence="3" id="KW-0378">Hydrolase</keyword>
<name>A0ABN0RU44_9BACT</name>
<dbReference type="Proteomes" id="UP000243438">
    <property type="component" value="Unassembled WGS sequence"/>
</dbReference>
<protein>
    <submittedName>
        <fullName evidence="5">Beta-glucosidase-like glycosyl hydrolase</fullName>
    </submittedName>
</protein>
<dbReference type="InterPro" id="IPR036962">
    <property type="entry name" value="Glyco_hydro_3_N_sf"/>
</dbReference>
<sequence>MLASTASFSQVLPFRNPKLTADERAKDLVSRLTLDEKANLMLDESPAIPRLNIESFNWWSEALHGVANNNNVTVFPEPIGMAASFNPEMLLRIYGVVSDEMRALYNDNKRAGNKDKKFTSLSVWTPNVNIFRDPRWGRGQETYGEDPYLTSVMGTSVVRGLQGPENAKYSKLYACAKHFAVHSGPEWSRHVANLNDVSPRDLFETYLPAFKTLVQDAGVKEVMCAYQRLDDEPCCGNNRLLQQILRDEWGFKGLVVSDCGAVSDLWQNHKVSSDATHASAKAVLAGTDVECGFNYAYKSVPDAVRRGLISQKDVDLHVYRAMKGRFELGEMDDPSLVPWSKLTHKNDVDTKEHQALSLDMARQTMTLLQNNDNILPLSKNIKKIAVVGPNADDKQLMWGNYNGVPSSTVTILDGIKQKVSEKNIIYMKGCDIVEDKMTDDYLSKCNINGKKGIIATYWNNRQQKGDAVATAQYTEPINLTTAGQHQFAKGVLLKGFSAIYDTRYSPKTTEDLTINISFTGNYILKINGDTVRRNGSWRNVTSKIPYHFEAGKQYDIQLTFVQENDFADASLRFSFGKEKDVDYASVVNKLKGTDVVIFCGGISAQLEGEEMPIELPGFKGGDRTDIQLPLSQRRFLQALKDAGKKVILVNCSGSCIGLEPETKTCDAILQAWYAGDKGGQAVADVLFGDYNPGGKLPITFYKSIKQIPDFENYSMKGRTYRYMTEKPLYPFGYGLSYTSFNIGNAKLDKTTISKNENLKMIVPVSNTGKRDGVEILQVYVHKDGDANGPIKSLKAFSRVNLKAGQTDNVELNLVPSTFECFDEGSNTMRITNGNYELYYGTSSSDNDLKKVNVTIQ</sequence>
<dbReference type="NCBIfam" id="NF041776">
    <property type="entry name" value="xylosidase_Xyl3A"/>
    <property type="match status" value="1"/>
</dbReference>
<dbReference type="Pfam" id="PF07691">
    <property type="entry name" value="PA14"/>
    <property type="match status" value="1"/>
</dbReference>
<dbReference type="InterPro" id="IPR036881">
    <property type="entry name" value="Glyco_hydro_3_C_sf"/>
</dbReference>
<dbReference type="InterPro" id="IPR001764">
    <property type="entry name" value="Glyco_hydro_3_N"/>
</dbReference>
<dbReference type="PANTHER" id="PTHR42721">
    <property type="entry name" value="SUGAR HYDROLASE-RELATED"/>
    <property type="match status" value="1"/>
</dbReference>
<dbReference type="Pfam" id="PF00933">
    <property type="entry name" value="Glyco_hydro_3"/>
    <property type="match status" value="1"/>
</dbReference>
<keyword evidence="6" id="KW-1185">Reference proteome</keyword>
<evidence type="ECO:0000256" key="2">
    <source>
        <dbReference type="ARBA" id="ARBA00022729"/>
    </source>
</evidence>
<reference evidence="5" key="1">
    <citation type="submission" date="2013-07" db="EMBL/GenBank/DDBJ databases">
        <authorList>
            <consortium name="DOE Joint Genome Institute"/>
            <person name="Anderson I."/>
            <person name="Huntemann M."/>
            <person name="Han J."/>
            <person name="Chen A."/>
            <person name="Kyrpides N."/>
            <person name="Mavromatis K."/>
            <person name="Markowitz V."/>
            <person name="Palaniappan K."/>
            <person name="Ivanova N."/>
            <person name="Schaumberg A."/>
            <person name="Pati A."/>
            <person name="Liolios K."/>
            <person name="Nordberg H.P."/>
            <person name="Cantor M.N."/>
            <person name="Hua S.X."/>
            <person name="Woyke T."/>
        </authorList>
    </citation>
    <scope>NUCLEOTIDE SEQUENCE [LARGE SCALE GENOMIC DNA]</scope>
    <source>
        <strain evidence="5">DSM 17970</strain>
    </source>
</reference>
<dbReference type="InterPro" id="IPR013783">
    <property type="entry name" value="Ig-like_fold"/>
</dbReference>
<dbReference type="InterPro" id="IPR017853">
    <property type="entry name" value="GH"/>
</dbReference>
<dbReference type="PROSITE" id="PS51820">
    <property type="entry name" value="PA14"/>
    <property type="match status" value="1"/>
</dbReference>
<organism evidence="5 6">
    <name type="scientific">Xylanibacter oryzae DSM 17970</name>
    <dbReference type="NCBI Taxonomy" id="915438"/>
    <lineage>
        <taxon>Bacteria</taxon>
        <taxon>Pseudomonadati</taxon>
        <taxon>Bacteroidota</taxon>
        <taxon>Bacteroidia</taxon>
        <taxon>Bacteroidales</taxon>
        <taxon>Prevotellaceae</taxon>
        <taxon>Xylanibacter</taxon>
    </lineage>
</organism>
<dbReference type="Gene3D" id="3.40.50.1700">
    <property type="entry name" value="Glycoside hydrolase family 3 C-terminal domain"/>
    <property type="match status" value="1"/>
</dbReference>
<evidence type="ECO:0000256" key="3">
    <source>
        <dbReference type="ARBA" id="ARBA00022801"/>
    </source>
</evidence>
<dbReference type="SUPFAM" id="SSF51445">
    <property type="entry name" value="(Trans)glycosidases"/>
    <property type="match status" value="1"/>
</dbReference>
<evidence type="ECO:0000259" key="4">
    <source>
        <dbReference type="PROSITE" id="PS51820"/>
    </source>
</evidence>
<dbReference type="InterPro" id="IPR011658">
    <property type="entry name" value="PA14_dom"/>
</dbReference>
<accession>A0ABN0RU44</accession>
<feature type="domain" description="PA14" evidence="4">
    <location>
        <begin position="448"/>
        <end position="591"/>
    </location>
</feature>
<dbReference type="PANTHER" id="PTHR42721:SF3">
    <property type="entry name" value="BETA-D-XYLOSIDASE 5-RELATED"/>
    <property type="match status" value="1"/>
</dbReference>
<keyword evidence="2" id="KW-0732">Signal</keyword>
<dbReference type="InterPro" id="IPR037524">
    <property type="entry name" value="PA14/GLEYA"/>
</dbReference>
<dbReference type="SUPFAM" id="SSF52279">
    <property type="entry name" value="Beta-D-glucan exohydrolase, C-terminal domain"/>
    <property type="match status" value="1"/>
</dbReference>
<comment type="caution">
    <text evidence="5">The sequence shown here is derived from an EMBL/GenBank/DDBJ whole genome shotgun (WGS) entry which is preliminary data.</text>
</comment>
<proteinExistence type="inferred from homology"/>
<comment type="similarity">
    <text evidence="1">Belongs to the glycosyl hydrolase 3 family.</text>
</comment>
<dbReference type="InterPro" id="IPR026891">
    <property type="entry name" value="Fn3-like"/>
</dbReference>
<evidence type="ECO:0000313" key="6">
    <source>
        <dbReference type="Proteomes" id="UP000243438"/>
    </source>
</evidence>
<evidence type="ECO:0000313" key="5">
    <source>
        <dbReference type="EMBL" id="EXG77769.1"/>
    </source>
</evidence>
<dbReference type="Pfam" id="PF01915">
    <property type="entry name" value="Glyco_hydro_3_C"/>
    <property type="match status" value="1"/>
</dbReference>
<dbReference type="EMBL" id="JFBS01000001">
    <property type="protein sequence ID" value="EXG77769.1"/>
    <property type="molecule type" value="Genomic_DNA"/>
</dbReference>
<gene>
    <name evidence="5" type="ORF">XylorDRAFT_0114</name>
</gene>
<dbReference type="InterPro" id="IPR054850">
    <property type="entry name" value="Xylosidase_Xyl3A"/>
</dbReference>
<dbReference type="InterPro" id="IPR002772">
    <property type="entry name" value="Glyco_hydro_3_C"/>
</dbReference>
<dbReference type="SMART" id="SM01217">
    <property type="entry name" value="Fn3_like"/>
    <property type="match status" value="1"/>
</dbReference>
<dbReference type="Gene3D" id="3.90.182.10">
    <property type="entry name" value="Toxin - Anthrax Protective Antigen,domain 1"/>
    <property type="match status" value="1"/>
</dbReference>
<dbReference type="Pfam" id="PF14310">
    <property type="entry name" value="Fn3-like"/>
    <property type="match status" value="1"/>
</dbReference>